<sequence>MSVHEYRTGSWIALVGDGAVALLHPEVGTAAVRELWELTRSGSRLGTWVEHLAGGGIRALPSFAMVEAHRDGLNVLVRGDLTVDVGGEQVTGAGFTTWREQVLPGGAGFTITAGGADAGAPLAAGGAGAGRGAEWLPVVGGIVLADSLRTLVDVAAGEDNHAGLQLADHAVDADEEDLELTLLRTPALAAAIGRPAPSSPAVSTRGVDAADGPAEASVAGPVGAPDGGAADAYQAGPADADQTDSADVDRPSSADADLADSADAHLASSADAAVADPAHADLADSADVDLADPSEADPADVAEQDPADDAEYDHLLWSTEQLAAEDAEAAAEELVAARSSSAASPASADEDAQGAGAPSAGEPVIEPAAHGPATPPGGLEATQVPHEDDDAFAPPAADAAASGGPVHRVRWDDEPAAAPGADSSASSGLIDSVPWAPRPAPAPVAAADPGDHDGETVMAGDLPAAADVPAVATEGAPAEEPTLELLMSTGARVEVTRPVLLGRAPEATRFRGNAVPRLVTVPNPERDISGTHAEIRPAGDHVVVTDMNSTNGTVLNLPGQPAFRLHPGTGVPVPPGGVIELGSGVSVTVVRAGEDA</sequence>
<evidence type="ECO:0000256" key="2">
    <source>
        <dbReference type="SAM" id="MobiDB-lite"/>
    </source>
</evidence>
<feature type="compositionally biased region" description="Low complexity" evidence="2">
    <location>
        <begin position="367"/>
        <end position="378"/>
    </location>
</feature>
<evidence type="ECO:0000256" key="1">
    <source>
        <dbReference type="ARBA" id="ARBA00022553"/>
    </source>
</evidence>
<comment type="caution">
    <text evidence="4">The sequence shown here is derived from an EMBL/GenBank/DDBJ whole genome shotgun (WGS) entry which is preliminary data.</text>
</comment>
<feature type="compositionally biased region" description="Low complexity" evidence="2">
    <location>
        <begin position="392"/>
        <end position="401"/>
    </location>
</feature>
<feature type="region of interest" description="Disordered" evidence="2">
    <location>
        <begin position="193"/>
        <end position="256"/>
    </location>
</feature>
<dbReference type="RefSeq" id="WP_152195568.1">
    <property type="nucleotide sequence ID" value="NZ_VUKD01000003.1"/>
</dbReference>
<dbReference type="SMART" id="SM00240">
    <property type="entry name" value="FHA"/>
    <property type="match status" value="1"/>
</dbReference>
<feature type="compositionally biased region" description="Low complexity" evidence="2">
    <location>
        <begin position="416"/>
        <end position="428"/>
    </location>
</feature>
<proteinExistence type="predicted"/>
<dbReference type="InterPro" id="IPR008984">
    <property type="entry name" value="SMAD_FHA_dom_sf"/>
</dbReference>
<dbReference type="CDD" id="cd00060">
    <property type="entry name" value="FHA"/>
    <property type="match status" value="1"/>
</dbReference>
<feature type="region of interest" description="Disordered" evidence="2">
    <location>
        <begin position="325"/>
        <end position="458"/>
    </location>
</feature>
<organism evidence="4 5">
    <name type="scientific">Georgenia subflava</name>
    <dbReference type="NCBI Taxonomy" id="1622177"/>
    <lineage>
        <taxon>Bacteria</taxon>
        <taxon>Bacillati</taxon>
        <taxon>Actinomycetota</taxon>
        <taxon>Actinomycetes</taxon>
        <taxon>Micrococcales</taxon>
        <taxon>Bogoriellaceae</taxon>
        <taxon>Georgenia</taxon>
    </lineage>
</organism>
<feature type="domain" description="FHA" evidence="3">
    <location>
        <begin position="499"/>
        <end position="556"/>
    </location>
</feature>
<dbReference type="InterPro" id="IPR000253">
    <property type="entry name" value="FHA_dom"/>
</dbReference>
<keyword evidence="1" id="KW-0597">Phosphoprotein</keyword>
<keyword evidence="5" id="KW-1185">Reference proteome</keyword>
<feature type="compositionally biased region" description="Low complexity" evidence="2">
    <location>
        <begin position="332"/>
        <end position="347"/>
    </location>
</feature>
<evidence type="ECO:0000313" key="4">
    <source>
        <dbReference type="EMBL" id="MPV37188.1"/>
    </source>
</evidence>
<reference evidence="4 5" key="1">
    <citation type="submission" date="2019-10" db="EMBL/GenBank/DDBJ databases">
        <title>Georgenia wutianyii sp. nov. and Georgenia yuyongxinii sp. nov. isolated from plateau pika (Ochotona curzoniae) in the Qinghai-Tibet plateau of China.</title>
        <authorList>
            <person name="Tian Z."/>
        </authorList>
    </citation>
    <scope>NUCLEOTIDE SEQUENCE [LARGE SCALE GENOMIC DNA]</scope>
    <source>
        <strain evidence="4 5">JCM 19765</strain>
    </source>
</reference>
<evidence type="ECO:0000259" key="3">
    <source>
        <dbReference type="PROSITE" id="PS50006"/>
    </source>
</evidence>
<dbReference type="PROSITE" id="PS50006">
    <property type="entry name" value="FHA_DOMAIN"/>
    <property type="match status" value="1"/>
</dbReference>
<dbReference type="AlphaFoldDB" id="A0A6N7EJF9"/>
<dbReference type="Gene3D" id="2.60.200.20">
    <property type="match status" value="1"/>
</dbReference>
<dbReference type="SUPFAM" id="SSF49879">
    <property type="entry name" value="SMAD/FHA domain"/>
    <property type="match status" value="1"/>
</dbReference>
<gene>
    <name evidence="4" type="ORF">GB881_09005</name>
</gene>
<dbReference type="Proteomes" id="UP000437709">
    <property type="component" value="Unassembled WGS sequence"/>
</dbReference>
<evidence type="ECO:0000313" key="5">
    <source>
        <dbReference type="Proteomes" id="UP000437709"/>
    </source>
</evidence>
<dbReference type="EMBL" id="WHPC01000028">
    <property type="protein sequence ID" value="MPV37188.1"/>
    <property type="molecule type" value="Genomic_DNA"/>
</dbReference>
<name>A0A6N7EJF9_9MICO</name>
<dbReference type="Pfam" id="PF00498">
    <property type="entry name" value="FHA"/>
    <property type="match status" value="1"/>
</dbReference>
<accession>A0A6N7EJF9</accession>
<dbReference type="OrthoDB" id="5485098at2"/>
<protein>
    <submittedName>
        <fullName evidence="4">FHA domain-containing protein</fullName>
    </submittedName>
</protein>
<feature type="compositionally biased region" description="Low complexity" evidence="2">
    <location>
        <begin position="219"/>
        <end position="240"/>
    </location>
</feature>